<dbReference type="PANTHER" id="PTHR35174">
    <property type="entry name" value="BLL7171 PROTEIN-RELATED"/>
    <property type="match status" value="1"/>
</dbReference>
<dbReference type="Proteomes" id="UP001056455">
    <property type="component" value="Chromosome"/>
</dbReference>
<feature type="domain" description="YCII-related" evidence="2">
    <location>
        <begin position="15"/>
        <end position="111"/>
    </location>
</feature>
<gene>
    <name evidence="3" type="ORF">NF556_03790</name>
</gene>
<dbReference type="SUPFAM" id="SSF54909">
    <property type="entry name" value="Dimeric alpha+beta barrel"/>
    <property type="match status" value="1"/>
</dbReference>
<keyword evidence="4" id="KW-1185">Reference proteome</keyword>
<dbReference type="InterPro" id="IPR011008">
    <property type="entry name" value="Dimeric_a/b-barrel"/>
</dbReference>
<comment type="similarity">
    <text evidence="1">Belongs to the YciI family.</text>
</comment>
<reference evidence="3" key="1">
    <citation type="submission" date="2022-06" db="EMBL/GenBank/DDBJ databases">
        <title>Ornithinimicrobium HY1793.</title>
        <authorList>
            <person name="Huang Y."/>
        </authorList>
    </citation>
    <scope>NUCLEOTIDE SEQUENCE</scope>
    <source>
        <strain evidence="3">HY1793</strain>
    </source>
</reference>
<organism evidence="3 4">
    <name type="scientific">Ornithinimicrobium faecis</name>
    <dbReference type="NCBI Taxonomy" id="2934158"/>
    <lineage>
        <taxon>Bacteria</taxon>
        <taxon>Bacillati</taxon>
        <taxon>Actinomycetota</taxon>
        <taxon>Actinomycetes</taxon>
        <taxon>Micrococcales</taxon>
        <taxon>Ornithinimicrobiaceae</taxon>
        <taxon>Ornithinimicrobium</taxon>
    </lineage>
</organism>
<dbReference type="EMBL" id="CP099489">
    <property type="protein sequence ID" value="USQ80790.1"/>
    <property type="molecule type" value="Genomic_DNA"/>
</dbReference>
<dbReference type="RefSeq" id="WP_252594178.1">
    <property type="nucleotide sequence ID" value="NZ_CP099489.1"/>
</dbReference>
<name>A0ABY4YWE7_9MICO</name>
<accession>A0ABY4YWE7</accession>
<dbReference type="Pfam" id="PF03795">
    <property type="entry name" value="YCII"/>
    <property type="match status" value="1"/>
</dbReference>
<sequence length="127" mass="14009">MTEYMVVIVGDADRWWSTMSRQEREDGYSEYTRFGEELTRRGHRITGGAELHATAEARTVQPGGQTVTDGPFTESAEQVGGFYMVETDDLDDLTECAKIIAALGDGVEIRRTVQPEDRAASTEEAAS</sequence>
<evidence type="ECO:0000313" key="4">
    <source>
        <dbReference type="Proteomes" id="UP001056455"/>
    </source>
</evidence>
<proteinExistence type="inferred from homology"/>
<dbReference type="Gene3D" id="3.30.70.1060">
    <property type="entry name" value="Dimeric alpha+beta barrel"/>
    <property type="match status" value="1"/>
</dbReference>
<dbReference type="PANTHER" id="PTHR35174:SF3">
    <property type="entry name" value="BLL7171 PROTEIN"/>
    <property type="match status" value="1"/>
</dbReference>
<evidence type="ECO:0000313" key="3">
    <source>
        <dbReference type="EMBL" id="USQ80790.1"/>
    </source>
</evidence>
<protein>
    <submittedName>
        <fullName evidence="3">YciI family protein</fullName>
    </submittedName>
</protein>
<evidence type="ECO:0000259" key="2">
    <source>
        <dbReference type="Pfam" id="PF03795"/>
    </source>
</evidence>
<evidence type="ECO:0000256" key="1">
    <source>
        <dbReference type="ARBA" id="ARBA00007689"/>
    </source>
</evidence>
<dbReference type="InterPro" id="IPR005545">
    <property type="entry name" value="YCII"/>
</dbReference>